<dbReference type="InterPro" id="IPR038417">
    <property type="entry name" value="Alpga-gal_N_sf"/>
</dbReference>
<keyword evidence="5" id="KW-1185">Reference proteome</keyword>
<keyword evidence="1" id="KW-0378">Hydrolase</keyword>
<name>A0A9X2IG23_9ACTN</name>
<dbReference type="InterPro" id="IPR013785">
    <property type="entry name" value="Aldolase_TIM"/>
</dbReference>
<sequence>MAHPVPLAEVLTVAHGHVPASSRLAGTALGSRLRAVRCERGEADRAARGETCAVVQASAADGLEVTTTFRVVGEAAALRVETTVTNTGTAPHVLRSVTSLALGLGGDPAPVVGDWRVLVGRNDWLGEGRWATTALADLLPAIEEGLTGHDPRGSFVQRSHGTWSTGADLPYGALVSAELGLTWAWQVEHNGAWRWEVGQDTDGCWLALAGPTDVDSGWTRVLAPGESFTTVPVSVALGADLEAALGEMTEHRRASRRAHPDNQGLALVFNDYMNTIDGDPTTERLLPLVTAAAEAGAEIFCIDAGWYDETGDWWDSVGEWLPSTTRFPGGLAEVTDAIRAHGMVPGLWLEPEVVGVRSPVADRLPEEAFFSRHGVRVVEHDRYHLDLRHPAAVAHLDAVVDRLVADFGVGYFKLDYNIDPATGPDRDADSTGDALLAHNRAHLAWLDGVLDRHPDLVLENCGSGAMRMDPAMLSRLALQSTSDQQEPWRYPPIAAAAPLALLPEQAASWAYPQPGMSPEESAFCLVTGLAGRFYLSGFLNRMTSAEQALVVEAVEAAKRLRKDLPSTRPRWPGGLPGWDDPWVSLALEDGAGTTLHVWHRAGERSHTLSLPHLRGQDLEVQTLFPAGLPAWGSTWDPETGELALVATDVPVSARTFRIQPRAEGRGNPSPSGHDVVSDENPGGKE</sequence>
<dbReference type="SUPFAM" id="SSF51445">
    <property type="entry name" value="(Trans)glycosidases"/>
    <property type="match status" value="1"/>
</dbReference>
<reference evidence="4" key="1">
    <citation type="submission" date="2022-05" db="EMBL/GenBank/DDBJ databases">
        <authorList>
            <person name="Tuo L."/>
        </authorList>
    </citation>
    <scope>NUCLEOTIDE SEQUENCE</scope>
    <source>
        <strain evidence="4">BSK12Z-4</strain>
    </source>
</reference>
<dbReference type="InterPro" id="IPR050985">
    <property type="entry name" value="Alpha-glycosidase_related"/>
</dbReference>
<organism evidence="4 5">
    <name type="scientific">Nocardioides bruguierae</name>
    <dbReference type="NCBI Taxonomy" id="2945102"/>
    <lineage>
        <taxon>Bacteria</taxon>
        <taxon>Bacillati</taxon>
        <taxon>Actinomycetota</taxon>
        <taxon>Actinomycetes</taxon>
        <taxon>Propionibacteriales</taxon>
        <taxon>Nocardioidaceae</taxon>
        <taxon>Nocardioides</taxon>
    </lineage>
</organism>
<evidence type="ECO:0000313" key="5">
    <source>
        <dbReference type="Proteomes" id="UP001139485"/>
    </source>
</evidence>
<evidence type="ECO:0000256" key="1">
    <source>
        <dbReference type="ARBA" id="ARBA00022801"/>
    </source>
</evidence>
<dbReference type="PRINTS" id="PR00743">
    <property type="entry name" value="GLHYDRLASE36"/>
</dbReference>
<gene>
    <name evidence="4" type="ORF">M8330_12525</name>
</gene>
<dbReference type="Gene3D" id="3.20.20.70">
    <property type="entry name" value="Aldolase class I"/>
    <property type="match status" value="1"/>
</dbReference>
<keyword evidence="2" id="KW-0326">Glycosidase</keyword>
<dbReference type="GO" id="GO:0004557">
    <property type="term" value="F:alpha-galactosidase activity"/>
    <property type="evidence" value="ECO:0007669"/>
    <property type="project" value="InterPro"/>
</dbReference>
<proteinExistence type="predicted"/>
<accession>A0A9X2IG23</accession>
<feature type="region of interest" description="Disordered" evidence="3">
    <location>
        <begin position="659"/>
        <end position="685"/>
    </location>
</feature>
<evidence type="ECO:0000256" key="3">
    <source>
        <dbReference type="SAM" id="MobiDB-lite"/>
    </source>
</evidence>
<evidence type="ECO:0000256" key="2">
    <source>
        <dbReference type="ARBA" id="ARBA00023295"/>
    </source>
</evidence>
<dbReference type="EMBL" id="JAMOIL010000014">
    <property type="protein sequence ID" value="MCM0621114.1"/>
    <property type="molecule type" value="Genomic_DNA"/>
</dbReference>
<dbReference type="Proteomes" id="UP001139485">
    <property type="component" value="Unassembled WGS sequence"/>
</dbReference>
<dbReference type="PANTHER" id="PTHR43053">
    <property type="entry name" value="GLYCOSIDASE FAMILY 31"/>
    <property type="match status" value="1"/>
</dbReference>
<dbReference type="RefSeq" id="WP_250827598.1">
    <property type="nucleotide sequence ID" value="NZ_JAMOIL010000014.1"/>
</dbReference>
<dbReference type="CDD" id="cd14791">
    <property type="entry name" value="GH36"/>
    <property type="match status" value="1"/>
</dbReference>
<comment type="caution">
    <text evidence="4">The sequence shown here is derived from an EMBL/GenBank/DDBJ whole genome shotgun (WGS) entry which is preliminary data.</text>
</comment>
<protein>
    <submittedName>
        <fullName evidence="4">Alpha-galactosidase</fullName>
    </submittedName>
</protein>
<evidence type="ECO:0000313" key="4">
    <source>
        <dbReference type="EMBL" id="MCM0621114.1"/>
    </source>
</evidence>
<dbReference type="GO" id="GO:0016052">
    <property type="term" value="P:carbohydrate catabolic process"/>
    <property type="evidence" value="ECO:0007669"/>
    <property type="project" value="InterPro"/>
</dbReference>
<dbReference type="Gene3D" id="2.70.98.60">
    <property type="entry name" value="alpha-galactosidase from lactobacil brevis"/>
    <property type="match status" value="1"/>
</dbReference>
<dbReference type="Pfam" id="PF02065">
    <property type="entry name" value="Melibiase"/>
    <property type="match status" value="1"/>
</dbReference>
<dbReference type="InterPro" id="IPR017853">
    <property type="entry name" value="GH"/>
</dbReference>
<dbReference type="InterPro" id="IPR002252">
    <property type="entry name" value="Glyco_hydro_36"/>
</dbReference>
<dbReference type="PANTHER" id="PTHR43053:SF3">
    <property type="entry name" value="ALPHA-GALACTOSIDASE C-RELATED"/>
    <property type="match status" value="1"/>
</dbReference>
<dbReference type="AlphaFoldDB" id="A0A9X2IG23"/>